<protein>
    <submittedName>
        <fullName evidence="2">Uncharacterized protein</fullName>
    </submittedName>
</protein>
<keyword evidence="1" id="KW-1185">Reference proteome</keyword>
<accession>A0A915JYU9</accession>
<sequence length="62" mass="7221">MNLFNIIKNVLLWVSGNERSALFFPSNDAGASARVYRCIGHNMYKIRKNYVIRKNFVDPTEK</sequence>
<dbReference type="WBParaSite" id="nRc.2.0.1.t30852-RA">
    <property type="protein sequence ID" value="nRc.2.0.1.t30852-RA"/>
    <property type="gene ID" value="nRc.2.0.1.g30852"/>
</dbReference>
<dbReference type="Proteomes" id="UP000887565">
    <property type="component" value="Unplaced"/>
</dbReference>
<organism evidence="1 2">
    <name type="scientific">Romanomermis culicivorax</name>
    <name type="common">Nematode worm</name>
    <dbReference type="NCBI Taxonomy" id="13658"/>
    <lineage>
        <taxon>Eukaryota</taxon>
        <taxon>Metazoa</taxon>
        <taxon>Ecdysozoa</taxon>
        <taxon>Nematoda</taxon>
        <taxon>Enoplea</taxon>
        <taxon>Dorylaimia</taxon>
        <taxon>Mermithida</taxon>
        <taxon>Mermithoidea</taxon>
        <taxon>Mermithidae</taxon>
        <taxon>Romanomermis</taxon>
    </lineage>
</organism>
<reference evidence="2" key="1">
    <citation type="submission" date="2022-11" db="UniProtKB">
        <authorList>
            <consortium name="WormBaseParasite"/>
        </authorList>
    </citation>
    <scope>IDENTIFICATION</scope>
</reference>
<dbReference type="AlphaFoldDB" id="A0A915JYU9"/>
<evidence type="ECO:0000313" key="2">
    <source>
        <dbReference type="WBParaSite" id="nRc.2.0.1.t30852-RA"/>
    </source>
</evidence>
<proteinExistence type="predicted"/>
<name>A0A915JYU9_ROMCU</name>
<evidence type="ECO:0000313" key="1">
    <source>
        <dbReference type="Proteomes" id="UP000887565"/>
    </source>
</evidence>